<evidence type="ECO:0000313" key="3">
    <source>
        <dbReference type="EMBL" id="GKT35003.1"/>
    </source>
</evidence>
<evidence type="ECO:0000256" key="1">
    <source>
        <dbReference type="SAM" id="MobiDB-lite"/>
    </source>
</evidence>
<feature type="compositionally biased region" description="Low complexity" evidence="1">
    <location>
        <begin position="359"/>
        <end position="373"/>
    </location>
</feature>
<organism evidence="3 4">
    <name type="scientific">Aduncisulcus paluster</name>
    <dbReference type="NCBI Taxonomy" id="2918883"/>
    <lineage>
        <taxon>Eukaryota</taxon>
        <taxon>Metamonada</taxon>
        <taxon>Carpediemonas-like organisms</taxon>
        <taxon>Aduncisulcus</taxon>
    </lineage>
</organism>
<accession>A0ABQ5KR97</accession>
<feature type="non-terminal residue" evidence="3">
    <location>
        <position position="450"/>
    </location>
</feature>
<name>A0ABQ5KR97_9EUKA</name>
<feature type="compositionally biased region" description="Polar residues" evidence="1">
    <location>
        <begin position="374"/>
        <end position="393"/>
    </location>
</feature>
<gene>
    <name evidence="3" type="ORF">ADUPG1_008254</name>
</gene>
<protein>
    <submittedName>
        <fullName evidence="3">Uncharacterized protein</fullName>
    </submittedName>
</protein>
<evidence type="ECO:0000313" key="4">
    <source>
        <dbReference type="Proteomes" id="UP001057375"/>
    </source>
</evidence>
<feature type="transmembrane region" description="Helical" evidence="2">
    <location>
        <begin position="82"/>
        <end position="105"/>
    </location>
</feature>
<feature type="region of interest" description="Disordered" evidence="1">
    <location>
        <begin position="337"/>
        <end position="450"/>
    </location>
</feature>
<evidence type="ECO:0000256" key="2">
    <source>
        <dbReference type="SAM" id="Phobius"/>
    </source>
</evidence>
<comment type="caution">
    <text evidence="3">The sequence shown here is derived from an EMBL/GenBank/DDBJ whole genome shotgun (WGS) entry which is preliminary data.</text>
</comment>
<feature type="compositionally biased region" description="Polar residues" evidence="1">
    <location>
        <begin position="249"/>
        <end position="264"/>
    </location>
</feature>
<keyword evidence="4" id="KW-1185">Reference proteome</keyword>
<feature type="compositionally biased region" description="Low complexity" evidence="1">
    <location>
        <begin position="394"/>
        <end position="413"/>
    </location>
</feature>
<feature type="compositionally biased region" description="Basic residues" evidence="1">
    <location>
        <begin position="340"/>
        <end position="351"/>
    </location>
</feature>
<feature type="region of interest" description="Disordered" evidence="1">
    <location>
        <begin position="249"/>
        <end position="273"/>
    </location>
</feature>
<dbReference type="Proteomes" id="UP001057375">
    <property type="component" value="Unassembled WGS sequence"/>
</dbReference>
<keyword evidence="2" id="KW-1133">Transmembrane helix</keyword>
<feature type="region of interest" description="Disordered" evidence="1">
    <location>
        <begin position="187"/>
        <end position="227"/>
    </location>
</feature>
<dbReference type="EMBL" id="BQXS01010900">
    <property type="protein sequence ID" value="GKT35003.1"/>
    <property type="molecule type" value="Genomic_DNA"/>
</dbReference>
<sequence>MQSSGSVFGKEPLFSTFKHSNTYSGQSHSSMSSYPKKVSYSHQNADSKYYESNNQMESTFSPVYPFIAALSRVIVGVALPSVLCFCIVHIFIGFINVFIDLIIWIDGPVSSPLDCYILNTNIISSEVSSVSDAVTNGLVSTMSIISMNTSYNVDPKYLPECSFFRSLSYLVHQKNITISFAKKNALSSNTDSEKSSPSTVHSDGLFPIQSGADDKDAVESSVAPSSRSGQKSFLEQLYQYSIQACGPNSTLPSSISQSPQTKPSNAPLYLPTGNPILFQRRHSEGSMTDSSDKSGLSFDQQQQTATTIAAATIVQCVGAAPVTHNASIASLAAATLEKTRKSKKHRHKGHRYEHGTHGSTSRTTRSPSSSSRSQVQKVTQGSGRYSSTSKETLQPSQSSSSIHQRSSSTKSQSGAHRRAFSFNSVPSSKKQLGSFLPSSTKQSHSRHSSS</sequence>
<feature type="compositionally biased region" description="Polar residues" evidence="1">
    <location>
        <begin position="421"/>
        <end position="431"/>
    </location>
</feature>
<keyword evidence="2" id="KW-0812">Transmembrane</keyword>
<feature type="compositionally biased region" description="Polar residues" evidence="1">
    <location>
        <begin position="187"/>
        <end position="201"/>
    </location>
</feature>
<proteinExistence type="predicted"/>
<reference evidence="3" key="1">
    <citation type="submission" date="2022-03" db="EMBL/GenBank/DDBJ databases">
        <title>Draft genome sequence of Aduncisulcus paluster, a free-living microaerophilic Fornicata.</title>
        <authorList>
            <person name="Yuyama I."/>
            <person name="Kume K."/>
            <person name="Tamura T."/>
            <person name="Inagaki Y."/>
            <person name="Hashimoto T."/>
        </authorList>
    </citation>
    <scope>NUCLEOTIDE SEQUENCE</scope>
    <source>
        <strain evidence="3">NY0171</strain>
    </source>
</reference>
<keyword evidence="2" id="KW-0472">Membrane</keyword>